<organism evidence="2 3">
    <name type="scientific">Amycolatopsis acidiphila</name>
    <dbReference type="NCBI Taxonomy" id="715473"/>
    <lineage>
        <taxon>Bacteria</taxon>
        <taxon>Bacillati</taxon>
        <taxon>Actinomycetota</taxon>
        <taxon>Actinomycetes</taxon>
        <taxon>Pseudonocardiales</taxon>
        <taxon>Pseudonocardiaceae</taxon>
        <taxon>Amycolatopsis</taxon>
    </lineage>
</organism>
<dbReference type="Gene3D" id="3.20.20.60">
    <property type="entry name" value="Phosphoenolpyruvate-binding domains"/>
    <property type="match status" value="1"/>
</dbReference>
<name>A0A558ANU3_9PSEU</name>
<dbReference type="Proteomes" id="UP000318578">
    <property type="component" value="Unassembled WGS sequence"/>
</dbReference>
<keyword evidence="1" id="KW-0812">Transmembrane</keyword>
<protein>
    <submittedName>
        <fullName evidence="2">Isocitrate lyase/PEP mutase family protein</fullName>
    </submittedName>
</protein>
<dbReference type="GO" id="GO:0016833">
    <property type="term" value="F:oxo-acid-lyase activity"/>
    <property type="evidence" value="ECO:0007669"/>
    <property type="project" value="UniProtKB-ARBA"/>
</dbReference>
<dbReference type="RefSeq" id="WP_144631778.1">
    <property type="nucleotide sequence ID" value="NZ_BNAX01000008.1"/>
</dbReference>
<dbReference type="OrthoDB" id="9771433at2"/>
<comment type="caution">
    <text evidence="2">The sequence shown here is derived from an EMBL/GenBank/DDBJ whole genome shotgun (WGS) entry which is preliminary data.</text>
</comment>
<feature type="transmembrane region" description="Helical" evidence="1">
    <location>
        <begin position="231"/>
        <end position="253"/>
    </location>
</feature>
<keyword evidence="2" id="KW-0456">Lyase</keyword>
<evidence type="ECO:0000313" key="2">
    <source>
        <dbReference type="EMBL" id="TVT25920.1"/>
    </source>
</evidence>
<keyword evidence="3" id="KW-1185">Reference proteome</keyword>
<dbReference type="PANTHER" id="PTHR42905">
    <property type="entry name" value="PHOSPHOENOLPYRUVATE CARBOXYLASE"/>
    <property type="match status" value="1"/>
</dbReference>
<gene>
    <name evidence="2" type="ORF">FNH06_00325</name>
</gene>
<dbReference type="InterPro" id="IPR040442">
    <property type="entry name" value="Pyrv_kinase-like_dom_sf"/>
</dbReference>
<proteinExistence type="predicted"/>
<dbReference type="AlphaFoldDB" id="A0A558ANU3"/>
<keyword evidence="1" id="KW-0472">Membrane</keyword>
<dbReference type="PANTHER" id="PTHR42905:SF5">
    <property type="entry name" value="CARBOXYVINYL-CARBOXYPHOSPHONATE PHOSPHORYLMUTASE, CHLOROPLASTIC"/>
    <property type="match status" value="1"/>
</dbReference>
<sequence>MDGTFRPNGHRPVQGRQRLSDLLAAGRIFAAPGAYDPFTARILTDLGFPAVYLGGNALALQLCLGQPLATLTESVDGADKIIRAIDAPLIVDAGAGFGDAAHTFRTAGEFERIGAAAIHIDDQPYPKQIGYHYGHGELLETELVADKLEAAIAARRDPEFRVIARTDALRVTGDLNATVARCQAYAEAGADMLMVLDLTPQQCARIAPDLGGKPLVWIGGASDPGPHLDELAAAGFAVAVYPFTTIAAVVAAVRATWQPLRERGQLEQPADLIADARARVLDLAGLGRYHDFEAKNRATKEARQ</sequence>
<dbReference type="CDD" id="cd00377">
    <property type="entry name" value="ICL_PEPM"/>
    <property type="match status" value="1"/>
</dbReference>
<reference evidence="2 3" key="1">
    <citation type="submission" date="2019-07" db="EMBL/GenBank/DDBJ databases">
        <title>New species of Amycolatopsis and Streptomyces.</title>
        <authorList>
            <person name="Duangmal K."/>
            <person name="Teo W.F.A."/>
            <person name="Lipun K."/>
        </authorList>
    </citation>
    <scope>NUCLEOTIDE SEQUENCE [LARGE SCALE GENOMIC DNA]</scope>
    <source>
        <strain evidence="2 3">JCM 30562</strain>
    </source>
</reference>
<accession>A0A558ANU3</accession>
<dbReference type="SUPFAM" id="SSF51621">
    <property type="entry name" value="Phosphoenolpyruvate/pyruvate domain"/>
    <property type="match status" value="1"/>
</dbReference>
<keyword evidence="1" id="KW-1133">Transmembrane helix</keyword>
<dbReference type="InterPro" id="IPR039556">
    <property type="entry name" value="ICL/PEPM"/>
</dbReference>
<dbReference type="Pfam" id="PF13714">
    <property type="entry name" value="PEP_mutase"/>
    <property type="match status" value="1"/>
</dbReference>
<evidence type="ECO:0000313" key="3">
    <source>
        <dbReference type="Proteomes" id="UP000318578"/>
    </source>
</evidence>
<dbReference type="InterPro" id="IPR015813">
    <property type="entry name" value="Pyrv/PenolPyrv_kinase-like_dom"/>
</dbReference>
<dbReference type="EMBL" id="VJZA01000001">
    <property type="protein sequence ID" value="TVT25920.1"/>
    <property type="molecule type" value="Genomic_DNA"/>
</dbReference>
<evidence type="ECO:0000256" key="1">
    <source>
        <dbReference type="SAM" id="Phobius"/>
    </source>
</evidence>